<feature type="compositionally biased region" description="Low complexity" evidence="4">
    <location>
        <begin position="886"/>
        <end position="905"/>
    </location>
</feature>
<feature type="compositionally biased region" description="Basic residues" evidence="4">
    <location>
        <begin position="123"/>
        <end position="133"/>
    </location>
</feature>
<comment type="subunit">
    <text evidence="2">Component of the NuA4 histone acetyltransferase complex.</text>
</comment>
<dbReference type="InterPro" id="IPR000953">
    <property type="entry name" value="Chromo/chromo_shadow_dom"/>
</dbReference>
<dbReference type="AlphaFoldDB" id="U1G934"/>
<dbReference type="CDD" id="cd18966">
    <property type="entry name" value="chromodomain"/>
    <property type="match status" value="1"/>
</dbReference>
<dbReference type="PANTHER" id="PTHR22812">
    <property type="entry name" value="CHROMOBOX PROTEIN"/>
    <property type="match status" value="1"/>
</dbReference>
<dbReference type="GeneID" id="19238839"/>
<name>U1G934_ENDPU</name>
<feature type="compositionally biased region" description="Basic and acidic residues" evidence="4">
    <location>
        <begin position="599"/>
        <end position="612"/>
    </location>
</feature>
<protein>
    <recommendedName>
        <fullName evidence="5">Chromo domain-containing protein</fullName>
    </recommendedName>
</protein>
<dbReference type="HOGENOM" id="CLU_009138_0_0_1"/>
<dbReference type="Pfam" id="PF00385">
    <property type="entry name" value="Chromo"/>
    <property type="match status" value="1"/>
</dbReference>
<feature type="region of interest" description="Disordered" evidence="4">
    <location>
        <begin position="322"/>
        <end position="344"/>
    </location>
</feature>
<dbReference type="PROSITE" id="PS50013">
    <property type="entry name" value="CHROMO_2"/>
    <property type="match status" value="1"/>
</dbReference>
<dbReference type="InterPro" id="IPR016197">
    <property type="entry name" value="Chromo-like_dom_sf"/>
</dbReference>
<evidence type="ECO:0000256" key="4">
    <source>
        <dbReference type="SAM" id="MobiDB-lite"/>
    </source>
</evidence>
<feature type="region of interest" description="Disordered" evidence="4">
    <location>
        <begin position="883"/>
        <end position="926"/>
    </location>
</feature>
<dbReference type="EMBL" id="KE720909">
    <property type="protein sequence ID" value="ERF73987.1"/>
    <property type="molecule type" value="Genomic_DNA"/>
</dbReference>
<evidence type="ECO:0000259" key="5">
    <source>
        <dbReference type="PROSITE" id="PS50013"/>
    </source>
</evidence>
<dbReference type="RefSeq" id="XP_007800299.1">
    <property type="nucleotide sequence ID" value="XM_007802108.1"/>
</dbReference>
<evidence type="ECO:0000256" key="3">
    <source>
        <dbReference type="ARBA" id="ARBA00023242"/>
    </source>
</evidence>
<feature type="region of interest" description="Disordered" evidence="4">
    <location>
        <begin position="591"/>
        <end position="623"/>
    </location>
</feature>
<gene>
    <name evidence="6" type="ORF">EPUS_03801</name>
</gene>
<reference evidence="7" key="1">
    <citation type="journal article" date="2014" name="BMC Genomics">
        <title>Genome characteristics reveal the impact of lichenization on lichen-forming fungus Endocarpon pusillum Hedwig (Verrucariales, Ascomycota).</title>
        <authorList>
            <person name="Wang Y.-Y."/>
            <person name="Liu B."/>
            <person name="Zhang X.-Y."/>
            <person name="Zhou Q.-M."/>
            <person name="Zhang T."/>
            <person name="Li H."/>
            <person name="Yu Y.-F."/>
            <person name="Zhang X.-L."/>
            <person name="Hao X.-Y."/>
            <person name="Wang M."/>
            <person name="Wang L."/>
            <person name="Wei J.-C."/>
        </authorList>
    </citation>
    <scope>NUCLEOTIDE SEQUENCE [LARGE SCALE GENOMIC DNA]</scope>
    <source>
        <strain evidence="7">Z07020 / HMAS-L-300199</strain>
    </source>
</reference>
<feature type="compositionally biased region" description="Polar residues" evidence="4">
    <location>
        <begin position="328"/>
        <end position="344"/>
    </location>
</feature>
<keyword evidence="7" id="KW-1185">Reference proteome</keyword>
<dbReference type="eggNOG" id="ENOG502STGS">
    <property type="taxonomic scope" value="Eukaryota"/>
</dbReference>
<dbReference type="SUPFAM" id="SSF54160">
    <property type="entry name" value="Chromo domain-like"/>
    <property type="match status" value="1"/>
</dbReference>
<evidence type="ECO:0000313" key="6">
    <source>
        <dbReference type="EMBL" id="ERF73987.1"/>
    </source>
</evidence>
<evidence type="ECO:0000313" key="7">
    <source>
        <dbReference type="Proteomes" id="UP000019373"/>
    </source>
</evidence>
<dbReference type="Gene3D" id="2.40.50.40">
    <property type="match status" value="1"/>
</dbReference>
<evidence type="ECO:0000256" key="1">
    <source>
        <dbReference type="ARBA" id="ARBA00004123"/>
    </source>
</evidence>
<feature type="region of interest" description="Disordered" evidence="4">
    <location>
        <begin position="123"/>
        <end position="170"/>
    </location>
</feature>
<dbReference type="OrthoDB" id="1918685at2759"/>
<comment type="subcellular location">
    <subcellularLocation>
        <location evidence="1">Nucleus</location>
    </subcellularLocation>
</comment>
<dbReference type="Proteomes" id="UP000019373">
    <property type="component" value="Unassembled WGS sequence"/>
</dbReference>
<organism evidence="6 7">
    <name type="scientific">Endocarpon pusillum (strain Z07020 / HMAS-L-300199)</name>
    <name type="common">Lichen-forming fungus</name>
    <dbReference type="NCBI Taxonomy" id="1263415"/>
    <lineage>
        <taxon>Eukaryota</taxon>
        <taxon>Fungi</taxon>
        <taxon>Dikarya</taxon>
        <taxon>Ascomycota</taxon>
        <taxon>Pezizomycotina</taxon>
        <taxon>Eurotiomycetes</taxon>
        <taxon>Chaetothyriomycetidae</taxon>
        <taxon>Verrucariales</taxon>
        <taxon>Verrucariaceae</taxon>
        <taxon>Endocarpon</taxon>
    </lineage>
</organism>
<accession>U1G934</accession>
<dbReference type="SMART" id="SM00298">
    <property type="entry name" value="CHROMO"/>
    <property type="match status" value="1"/>
</dbReference>
<dbReference type="GO" id="GO:0006338">
    <property type="term" value="P:chromatin remodeling"/>
    <property type="evidence" value="ECO:0007669"/>
    <property type="project" value="UniProtKB-ARBA"/>
</dbReference>
<sequence length="998" mass="111088">MAHEQSLSAEESISDDAIFIDSTGSEEEGEYVVEAILAERVAEDSSPRYLVKWEGYGEERCGIGISYYPSSCTWEPADHFLNCETLQDWSKNRDAGAELSDDLIEKIITKINTYHDAKAVRKAQRQHKRRRLAARPVRLSSESSTASVPAAASHKKQGTENQGPLALTPGTRSLESAKRRRLLVTNQDLIPLKAKGDRADRSVQATTTQPPVFHGFSIGSAKRSGYSARRTGNQRASNTTNFRNLRHMNNARKLARRERSPDVTKIKLRSLAEWAESVPEDTNVQLPPAPASSIYHNESILHPSVNSGHSTIRTLSDSHVSVRPTSDLLPTTNPTHSSNTATSLELTSRKDMRAHNRFDPFEGQEKKLRTLANGRFFYFPGEILLDIQFGNGHIGDVRISGLPPWAFGPIIKLKQGNKLTLEIGSNDVVTLAQWAELCTGHSNHFQRTGVIIPFQDTADQVIKMEDYLHQYTLAALWYHPTEDITLVFYSPRSEGWMFLERMGGLPFDDKIRVLTRNRMPPTKMLPVARNTAAGNPASATVGALQRPLQATPLANPTPNDAADDVTASDGLTECKSILSPFPFGNNCVSTTAHSSDPGLRSENKLPTPERRSHLNAQPSLKGTHTIEDATGCSVLLPSGKGNPREPESLTTEAYPGTFRLPLQAGQAIGEAFQNAFRISYKHLTAVPPSKHIDRNPAKARFFLVYPSAAQAELDSLQKFLRSYTFHTNICTSMDERGWDAFRNIFNGDHDIGVILFHDDCTHYHALPRLASLLRSASFNVFRISLARPLRCCDDMSHIERLFPSGMAILLTESALVSDGPAILKWYRHKKRGSTWKLVLPPNVKNWLRRKALQADVEGRERFIEMLQLVTALAPGFSALRHHSKSDGGSSSEAESLDSLSDSSEGPRTLLSPSYIPPYDRPPTPTATWSDETWKNHVLIEYFAGWAVAHASAHRKFVAISTISDKTYSKWGHIEVLTPEKFMHREGIRQEKQVSKLQP</sequence>
<dbReference type="GO" id="GO:0005634">
    <property type="term" value="C:nucleus"/>
    <property type="evidence" value="ECO:0007669"/>
    <property type="project" value="UniProtKB-SubCell"/>
</dbReference>
<dbReference type="InterPro" id="IPR023780">
    <property type="entry name" value="Chromo_domain"/>
</dbReference>
<feature type="region of interest" description="Disordered" evidence="4">
    <location>
        <begin position="200"/>
        <end position="235"/>
    </location>
</feature>
<feature type="compositionally biased region" description="Pro residues" evidence="4">
    <location>
        <begin position="914"/>
        <end position="924"/>
    </location>
</feature>
<dbReference type="OMA" id="WKIMFRP"/>
<evidence type="ECO:0000256" key="2">
    <source>
        <dbReference type="ARBA" id="ARBA00011353"/>
    </source>
</evidence>
<proteinExistence type="predicted"/>
<keyword evidence="3" id="KW-0539">Nucleus</keyword>
<feature type="domain" description="Chromo" evidence="5">
    <location>
        <begin position="31"/>
        <end position="101"/>
    </location>
</feature>
<dbReference type="InterPro" id="IPR051219">
    <property type="entry name" value="Heterochromatin_chromo-domain"/>
</dbReference>